<dbReference type="OrthoDB" id="2798526at2"/>
<feature type="transmembrane region" description="Helical" evidence="1">
    <location>
        <begin position="314"/>
        <end position="335"/>
    </location>
</feature>
<dbReference type="RefSeq" id="WP_120189807.1">
    <property type="nucleotide sequence ID" value="NZ_MCHY01000008.1"/>
</dbReference>
<evidence type="ECO:0000256" key="1">
    <source>
        <dbReference type="SAM" id="Phobius"/>
    </source>
</evidence>
<keyword evidence="1" id="KW-0812">Transmembrane</keyword>
<keyword evidence="3" id="KW-1185">Reference proteome</keyword>
<proteinExistence type="predicted"/>
<sequence length="373" mass="43890">MIEMKEKENLKYSNEIPRWAKIAHLLLMMFFYFVAFAAFIFGVACCYWQEWFGGVASFAVGAAFVWLARISKMTRQLYTELDIKNELQEEGYYTYVKNLTTGEKWEQLIPFHDMQEVVIARTTRYQSRGSDRLGYHIIGAKVIMRWTDEQGRANYSLFGLEDLEKVQEWVQRFQKNGIPVYSSGVNVNEVSLEDYQEAYEQLPKMPYDEDTTSPKIGTVHYRNIKIWRSAEMMEKKRKRQLQRDKKLFHPLLLAMLIGNFLVAYGWMPSWQLDDGAFGDHSPSFGFAILNFMLLIVVGTYWREHVKWYRSIRDIGLILCAQLAGWKVASLIQTVPDEMLDAIVIEMFVLAFFNSVTFTFVRLLRLFHERFFTI</sequence>
<accession>A0A419SKH2</accession>
<protein>
    <submittedName>
        <fullName evidence="2">Uncharacterized protein</fullName>
    </submittedName>
</protein>
<dbReference type="AlphaFoldDB" id="A0A419SKH2"/>
<feature type="transmembrane region" description="Helical" evidence="1">
    <location>
        <begin position="50"/>
        <end position="68"/>
    </location>
</feature>
<gene>
    <name evidence="2" type="ORF">BEP19_09005</name>
</gene>
<feature type="transmembrane region" description="Helical" evidence="1">
    <location>
        <begin position="21"/>
        <end position="44"/>
    </location>
</feature>
<feature type="transmembrane region" description="Helical" evidence="1">
    <location>
        <begin position="247"/>
        <end position="267"/>
    </location>
</feature>
<evidence type="ECO:0000313" key="2">
    <source>
        <dbReference type="EMBL" id="RKD24513.1"/>
    </source>
</evidence>
<keyword evidence="1" id="KW-0472">Membrane</keyword>
<keyword evidence="1" id="KW-1133">Transmembrane helix</keyword>
<evidence type="ECO:0000313" key="3">
    <source>
        <dbReference type="Proteomes" id="UP000284219"/>
    </source>
</evidence>
<feature type="transmembrane region" description="Helical" evidence="1">
    <location>
        <begin position="341"/>
        <end position="363"/>
    </location>
</feature>
<dbReference type="Proteomes" id="UP000284219">
    <property type="component" value="Unassembled WGS sequence"/>
</dbReference>
<name>A0A419SKH2_9BACL</name>
<feature type="transmembrane region" description="Helical" evidence="1">
    <location>
        <begin position="283"/>
        <end position="302"/>
    </location>
</feature>
<reference evidence="2 3" key="1">
    <citation type="submission" date="2016-08" db="EMBL/GenBank/DDBJ databases">
        <title>Novel Firmicute Genomes.</title>
        <authorList>
            <person name="Poppleton D.I."/>
            <person name="Gribaldo S."/>
        </authorList>
    </citation>
    <scope>NUCLEOTIDE SEQUENCE [LARGE SCALE GENOMIC DNA]</scope>
    <source>
        <strain evidence="2 3">RAOx-1</strain>
    </source>
</reference>
<comment type="caution">
    <text evidence="2">The sequence shown here is derived from an EMBL/GenBank/DDBJ whole genome shotgun (WGS) entry which is preliminary data.</text>
</comment>
<dbReference type="EMBL" id="MCHY01000008">
    <property type="protein sequence ID" value="RKD24513.1"/>
    <property type="molecule type" value="Genomic_DNA"/>
</dbReference>
<organism evidence="2 3">
    <name type="scientific">Ammoniphilus oxalaticus</name>
    <dbReference type="NCBI Taxonomy" id="66863"/>
    <lineage>
        <taxon>Bacteria</taxon>
        <taxon>Bacillati</taxon>
        <taxon>Bacillota</taxon>
        <taxon>Bacilli</taxon>
        <taxon>Bacillales</taxon>
        <taxon>Paenibacillaceae</taxon>
        <taxon>Aneurinibacillus group</taxon>
        <taxon>Ammoniphilus</taxon>
    </lineage>
</organism>